<dbReference type="RefSeq" id="WP_160823750.1">
    <property type="nucleotide sequence ID" value="NZ_JBHSXS010000002.1"/>
</dbReference>
<dbReference type="PROSITE" id="PS01045">
    <property type="entry name" value="SQUALEN_PHYTOEN_SYN_2"/>
    <property type="match status" value="1"/>
</dbReference>
<evidence type="ECO:0000313" key="4">
    <source>
        <dbReference type="Proteomes" id="UP001596380"/>
    </source>
</evidence>
<dbReference type="InterPro" id="IPR017828">
    <property type="entry name" value="SQ_synth_HpnD-like"/>
</dbReference>
<dbReference type="EMBL" id="JBHSXS010000002">
    <property type="protein sequence ID" value="MFC6879054.1"/>
    <property type="molecule type" value="Genomic_DNA"/>
</dbReference>
<dbReference type="CDD" id="cd00683">
    <property type="entry name" value="Trans_IPPS_HH"/>
    <property type="match status" value="1"/>
</dbReference>
<dbReference type="InterPro" id="IPR044843">
    <property type="entry name" value="Trans_IPPS_bact-type"/>
</dbReference>
<dbReference type="Gene3D" id="1.10.600.10">
    <property type="entry name" value="Farnesyl Diphosphate Synthase"/>
    <property type="match status" value="1"/>
</dbReference>
<gene>
    <name evidence="3" type="primary">hpnD</name>
    <name evidence="3" type="ORF">ACFQKB_04670</name>
</gene>
<organism evidence="3 4">
    <name type="scientific">Actinomadura yumaensis</name>
    <dbReference type="NCBI Taxonomy" id="111807"/>
    <lineage>
        <taxon>Bacteria</taxon>
        <taxon>Bacillati</taxon>
        <taxon>Actinomycetota</taxon>
        <taxon>Actinomycetes</taxon>
        <taxon>Streptosporangiales</taxon>
        <taxon>Thermomonosporaceae</taxon>
        <taxon>Actinomadura</taxon>
    </lineage>
</organism>
<dbReference type="NCBIfam" id="TIGR03465">
    <property type="entry name" value="HpnD"/>
    <property type="match status" value="1"/>
</dbReference>
<proteinExistence type="predicted"/>
<sequence length="284" mass="31245">MVDPSIGYRECERIVRTRARNFAYGIRLLPPPKRRALNAIYAFARRVDDIGDGTGPQDVRLAALAETRAQLTRLRDPGDDPVLAALNDAVRRYPIPVAAFDELIEGCEADVRGTTYTTFDELAHYCRCVAGSVGRLCLGVFGPADQARAEPLADALGVALQLTNILRDVREDAGLGRTYLPAKDLARHGCTLHFDGEFTDDPELLAGLMRAQAERAREWYATGLRLMPMLDRRSAACTGAMSGIYRRLLVRIEADPLTALRTRTSLPTWEKAAVAAHALIGARR</sequence>
<keyword evidence="4" id="KW-1185">Reference proteome</keyword>
<accession>A0ABW2CDJ7</accession>
<keyword evidence="2 3" id="KW-0808">Transferase</keyword>
<dbReference type="InterPro" id="IPR033904">
    <property type="entry name" value="Trans_IPPS_HH"/>
</dbReference>
<comment type="pathway">
    <text evidence="1">Carotenoid biosynthesis; phytoene biosynthesis.</text>
</comment>
<dbReference type="Pfam" id="PF00494">
    <property type="entry name" value="SQS_PSY"/>
    <property type="match status" value="1"/>
</dbReference>
<dbReference type="SFLD" id="SFLDG01018">
    <property type="entry name" value="Squalene/Phytoene_Synthase_Lik"/>
    <property type="match status" value="1"/>
</dbReference>
<dbReference type="GO" id="GO:0016740">
    <property type="term" value="F:transferase activity"/>
    <property type="evidence" value="ECO:0007669"/>
    <property type="project" value="UniProtKB-KW"/>
</dbReference>
<dbReference type="SUPFAM" id="SSF48576">
    <property type="entry name" value="Terpenoid synthases"/>
    <property type="match status" value="1"/>
</dbReference>
<comment type="caution">
    <text evidence="3">The sequence shown here is derived from an EMBL/GenBank/DDBJ whole genome shotgun (WGS) entry which is preliminary data.</text>
</comment>
<evidence type="ECO:0000256" key="1">
    <source>
        <dbReference type="ARBA" id="ARBA00004684"/>
    </source>
</evidence>
<dbReference type="SFLD" id="SFLDG01212">
    <property type="entry name" value="Phytoene_synthase_like"/>
    <property type="match status" value="1"/>
</dbReference>
<dbReference type="EC" id="2.5.1.103" evidence="3"/>
<dbReference type="InterPro" id="IPR008949">
    <property type="entry name" value="Isoprenoid_synthase_dom_sf"/>
</dbReference>
<protein>
    <submittedName>
        <fullName evidence="3">Presqualene diphosphate synthase HpnD</fullName>
        <ecNumber evidence="3">2.5.1.103</ecNumber>
    </submittedName>
</protein>
<evidence type="ECO:0000256" key="2">
    <source>
        <dbReference type="ARBA" id="ARBA00022679"/>
    </source>
</evidence>
<dbReference type="Proteomes" id="UP001596380">
    <property type="component" value="Unassembled WGS sequence"/>
</dbReference>
<reference evidence="4" key="1">
    <citation type="journal article" date="2019" name="Int. J. Syst. Evol. Microbiol.">
        <title>The Global Catalogue of Microorganisms (GCM) 10K type strain sequencing project: providing services to taxonomists for standard genome sequencing and annotation.</title>
        <authorList>
            <consortium name="The Broad Institute Genomics Platform"/>
            <consortium name="The Broad Institute Genome Sequencing Center for Infectious Disease"/>
            <person name="Wu L."/>
            <person name="Ma J."/>
        </authorList>
    </citation>
    <scope>NUCLEOTIDE SEQUENCE [LARGE SCALE GENOMIC DNA]</scope>
    <source>
        <strain evidence="4">JCM 3369</strain>
    </source>
</reference>
<dbReference type="InterPro" id="IPR019845">
    <property type="entry name" value="Squalene/phytoene_synthase_CS"/>
</dbReference>
<dbReference type="SFLD" id="SFLDS00005">
    <property type="entry name" value="Isoprenoid_Synthase_Type_I"/>
    <property type="match status" value="1"/>
</dbReference>
<dbReference type="InterPro" id="IPR002060">
    <property type="entry name" value="Squ/phyt_synthse"/>
</dbReference>
<evidence type="ECO:0000313" key="3">
    <source>
        <dbReference type="EMBL" id="MFC6879054.1"/>
    </source>
</evidence>
<name>A0ABW2CDJ7_9ACTN</name>
<dbReference type="PANTHER" id="PTHR31480">
    <property type="entry name" value="BIFUNCTIONAL LYCOPENE CYCLASE/PHYTOENE SYNTHASE"/>
    <property type="match status" value="1"/>
</dbReference>